<dbReference type="AlphaFoldDB" id="A0A1D3D4Q2"/>
<feature type="compositionally biased region" description="Basic residues" evidence="1">
    <location>
        <begin position="110"/>
        <end position="119"/>
    </location>
</feature>
<feature type="region of interest" description="Disordered" evidence="1">
    <location>
        <begin position="97"/>
        <end position="229"/>
    </location>
</feature>
<feature type="compositionally biased region" description="Basic and acidic residues" evidence="1">
    <location>
        <begin position="139"/>
        <end position="167"/>
    </location>
</feature>
<evidence type="ECO:0000256" key="1">
    <source>
        <dbReference type="SAM" id="MobiDB-lite"/>
    </source>
</evidence>
<dbReference type="Proteomes" id="UP000095192">
    <property type="component" value="Unassembled WGS sequence"/>
</dbReference>
<protein>
    <submittedName>
        <fullName evidence="2">Uncharacterized protein</fullName>
    </submittedName>
</protein>
<reference evidence="2 3" key="1">
    <citation type="journal article" date="2016" name="BMC Genomics">
        <title>Comparative genomics reveals Cyclospora cayetanensis possesses coccidia-like metabolism and invasion components but unique surface antigens.</title>
        <authorList>
            <person name="Liu S."/>
            <person name="Wang L."/>
            <person name="Zheng H."/>
            <person name="Xu Z."/>
            <person name="Roellig D.M."/>
            <person name="Li N."/>
            <person name="Frace M.A."/>
            <person name="Tang K."/>
            <person name="Arrowood M.J."/>
            <person name="Moss D.M."/>
            <person name="Zhang L."/>
            <person name="Feng Y."/>
            <person name="Xiao L."/>
        </authorList>
    </citation>
    <scope>NUCLEOTIDE SEQUENCE [LARGE SCALE GENOMIC DNA]</scope>
    <source>
        <strain evidence="2 3">CHN_HEN01</strain>
    </source>
</reference>
<dbReference type="VEuPathDB" id="ToxoDB:cyc_00123"/>
<dbReference type="InParanoid" id="A0A1D3D4Q2"/>
<name>A0A1D3D4Q2_9EIME</name>
<dbReference type="EMBL" id="JROU02000740">
    <property type="protein sequence ID" value="OEH78432.1"/>
    <property type="molecule type" value="Genomic_DNA"/>
</dbReference>
<evidence type="ECO:0000313" key="3">
    <source>
        <dbReference type="Proteomes" id="UP000095192"/>
    </source>
</evidence>
<gene>
    <name evidence="2" type="ORF">cyc_00123</name>
</gene>
<comment type="caution">
    <text evidence="2">The sequence shown here is derived from an EMBL/GenBank/DDBJ whole genome shotgun (WGS) entry which is preliminary data.</text>
</comment>
<proteinExistence type="predicted"/>
<evidence type="ECO:0000313" key="2">
    <source>
        <dbReference type="EMBL" id="OEH78432.1"/>
    </source>
</evidence>
<sequence>MIKNLLPSTQFEYQKRSRKQSVPIASASCATEMEVAEKHAVDGARVPVSVSSKTSKVLGSAFNNDGFLPKKSGTAAASTPSVPAALAAGVKEQLHQLQWPPAGGPSAAPVKKRGRPRKYPRPEDLLTAPQGPTQTQVQHARDRQGPVREKRQKADACYEAPTDDHLSRPRRNRAAITSRKQQRGGADEQISGHRGKYLWGVKPQKRSPSPPTWGPSSADESSVVHAGKQQEEESFYHLMERLPQGGNRGAGTARVGEGAADKEEAVLLWASTLARQHRTPRNLHSQEAEGESAVCPLEIAAFEGQGATTSSLEGNLSAACLHDVGGEAVESVLLPYYRRCLQLLLANLLGCLPSLSYSAAALLERERAILRCLSFAASSSLPLSSLQILIDRFGKCVKALSAPSELEKPLQLELVEDMLLLSRLVGQDPAPQTAKHTGAAVRAAAAAGANQGGANEVVW</sequence>
<organism evidence="2 3">
    <name type="scientific">Cyclospora cayetanensis</name>
    <dbReference type="NCBI Taxonomy" id="88456"/>
    <lineage>
        <taxon>Eukaryota</taxon>
        <taxon>Sar</taxon>
        <taxon>Alveolata</taxon>
        <taxon>Apicomplexa</taxon>
        <taxon>Conoidasida</taxon>
        <taxon>Coccidia</taxon>
        <taxon>Eucoccidiorida</taxon>
        <taxon>Eimeriorina</taxon>
        <taxon>Eimeriidae</taxon>
        <taxon>Cyclospora</taxon>
    </lineage>
</organism>
<accession>A0A1D3D4Q2</accession>
<keyword evidence="3" id="KW-1185">Reference proteome</keyword>